<evidence type="ECO:0000313" key="1">
    <source>
        <dbReference type="EMBL" id="DAF54721.1"/>
    </source>
</evidence>
<dbReference type="EMBL" id="BK032682">
    <property type="protein sequence ID" value="DAF54721.1"/>
    <property type="molecule type" value="Genomic_DNA"/>
</dbReference>
<name>A0A8S5SUM0_9CAUD</name>
<reference evidence="1" key="1">
    <citation type="journal article" date="2021" name="Proc. Natl. Acad. Sci. U.S.A.">
        <title>A Catalog of Tens of Thousands of Viruses from Human Metagenomes Reveals Hidden Associations with Chronic Diseases.</title>
        <authorList>
            <person name="Tisza M.J."/>
            <person name="Buck C.B."/>
        </authorList>
    </citation>
    <scope>NUCLEOTIDE SEQUENCE</scope>
    <source>
        <strain evidence="1">CtqPo10</strain>
    </source>
</reference>
<organism evidence="1">
    <name type="scientific">Siphoviridae sp. ctqPo10</name>
    <dbReference type="NCBI Taxonomy" id="2827948"/>
    <lineage>
        <taxon>Viruses</taxon>
        <taxon>Duplodnaviria</taxon>
        <taxon>Heunggongvirae</taxon>
        <taxon>Uroviricota</taxon>
        <taxon>Caudoviricetes</taxon>
    </lineage>
</organism>
<accession>A0A8S5SUM0</accession>
<proteinExistence type="predicted"/>
<sequence length="181" mass="21029">MKKHIDVDFNCGMTIEEAVKYLHQLSYKTGKDYCGAFNGNTLSSDMTVDEAYVKCIGKTFKEFKDEKEKMRQDLIRREEEHKKKIPELTKYWIKEGHKVLSQDKWDEWDRCVPIRLGDLYKGMELGQCLDIIKTVKDNSIVAGIEVMKNQGHSGMSWGLMKSMIYTFCDCGNEFVEALDNM</sequence>
<protein>
    <submittedName>
        <fullName evidence="1">Uncharacterized protein</fullName>
    </submittedName>
</protein>